<keyword evidence="12" id="KW-0175">Coiled coil</keyword>
<keyword evidence="7" id="KW-0143">Chaperone</keyword>
<evidence type="ECO:0000256" key="5">
    <source>
        <dbReference type="ARBA" id="ARBA00022989"/>
    </source>
</evidence>
<reference evidence="14" key="1">
    <citation type="submission" date="2020-10" db="EMBL/GenBank/DDBJ databases">
        <title>Microbiome of the Black Sea water column analyzed by genome centric metagenomics.</title>
        <authorList>
            <person name="Cabello-Yeves P.J."/>
            <person name="Callieri C."/>
            <person name="Picazo A."/>
            <person name="Mehrshad M."/>
            <person name="Haro-Moreno J.M."/>
            <person name="Roda-Garcia J."/>
            <person name="Dzembekova N."/>
            <person name="Slabakova V."/>
            <person name="Slabakova N."/>
            <person name="Moncheva S."/>
            <person name="Rodriguez-Valera F."/>
        </authorList>
    </citation>
    <scope>NUCLEOTIDE SEQUENCE</scope>
    <source>
        <strain evidence="14">BS307-5m-G50</strain>
    </source>
</reference>
<dbReference type="GO" id="GO:0003755">
    <property type="term" value="F:peptidyl-prolyl cis-trans isomerase activity"/>
    <property type="evidence" value="ECO:0007669"/>
    <property type="project" value="UniProtKB-KW"/>
</dbReference>
<dbReference type="PANTHER" id="PTHR47529">
    <property type="entry name" value="PEPTIDYL-PROLYL CIS-TRANS ISOMERASE D"/>
    <property type="match status" value="1"/>
</dbReference>
<name>A0A937LIU4_9GAMM</name>
<dbReference type="PANTHER" id="PTHR47529:SF1">
    <property type="entry name" value="PERIPLASMIC CHAPERONE PPID"/>
    <property type="match status" value="1"/>
</dbReference>
<comment type="similarity">
    <text evidence="8">Belongs to the PpiD chaperone family.</text>
</comment>
<dbReference type="InterPro" id="IPR046357">
    <property type="entry name" value="PPIase_dom_sf"/>
</dbReference>
<proteinExistence type="inferred from homology"/>
<sequence length="630" mass="71040">MMESLRNFLTGPRLFIVIAACALPFVFLGTSSLGSPLQSSFGSINGENVSQEDFNIATNRTIQKFQSIYGDDFDFNQLDEETQIDQIKQELIVQKVLLSQSRKLGLINSETEKEAKRNIIENPVFQVDGSFDENVYEAQVKAVGYTKESYIDLATDILSAELYRSSLISNNFVTDQEVFELAALLEQTVDIDFVKVDFDQLKRQIVNSEEELINYFDNNQILFYSDEKRSVDYFYLTPNDYRELVKIPDNYVEETYAKYLLKSEAANEVRFSHIMIDKTNYDSIDEAFNLITELNLKLANGEGFSELAATFSDDIVTKDNGGDLEYFDADVFPPEFADAISGLEVNGISEIVELEDTFHILKVTEINKTEVMSLDAMKKDIIENLIQTESIALMNDDFDMLDEMVASNEAIEVIAASLAKNLSTAEGITNNALTAMNFDFEIDDVRVKDFIFSPDTNIGSTVVINTDEAIIVMSLKDIVEPALLEYESIKEKVNENLLLTKASEKQALLSVEIEEAKTQESLDTFISAYDFVSHESFVDVKRYSSLLPREVVSKIFGSSVGDSISINASNGDIYLVDILNYKKPENEIIAELVIQYEGFSQERTINNISSIINDDLFNNARVNFNANITF</sequence>
<gene>
    <name evidence="14" type="ORF">ISQ64_03125</name>
</gene>
<evidence type="ECO:0000256" key="1">
    <source>
        <dbReference type="ARBA" id="ARBA00004382"/>
    </source>
</evidence>
<dbReference type="SUPFAM" id="SSF54534">
    <property type="entry name" value="FKBP-like"/>
    <property type="match status" value="1"/>
</dbReference>
<keyword evidence="2" id="KW-1003">Cell membrane</keyword>
<accession>A0A937LIU4</accession>
<dbReference type="InterPro" id="IPR052029">
    <property type="entry name" value="PpiD_chaperone"/>
</dbReference>
<evidence type="ECO:0000259" key="13">
    <source>
        <dbReference type="PROSITE" id="PS50198"/>
    </source>
</evidence>
<dbReference type="Pfam" id="PF13616">
    <property type="entry name" value="Rotamase_3"/>
    <property type="match status" value="1"/>
</dbReference>
<keyword evidence="6" id="KW-0472">Membrane</keyword>
<keyword evidence="11" id="KW-0413">Isomerase</keyword>
<evidence type="ECO:0000256" key="8">
    <source>
        <dbReference type="ARBA" id="ARBA00038408"/>
    </source>
</evidence>
<feature type="coiled-coil region" evidence="12">
    <location>
        <begin position="191"/>
        <end position="218"/>
    </location>
</feature>
<dbReference type="SUPFAM" id="SSF109998">
    <property type="entry name" value="Triger factor/SurA peptide-binding domain-like"/>
    <property type="match status" value="1"/>
</dbReference>
<evidence type="ECO:0000256" key="6">
    <source>
        <dbReference type="ARBA" id="ARBA00023136"/>
    </source>
</evidence>
<evidence type="ECO:0000313" key="15">
    <source>
        <dbReference type="Proteomes" id="UP000711391"/>
    </source>
</evidence>
<evidence type="ECO:0000256" key="11">
    <source>
        <dbReference type="PROSITE-ProRule" id="PRU00278"/>
    </source>
</evidence>
<protein>
    <recommendedName>
        <fullName evidence="9">Periplasmic chaperone PpiD</fullName>
    </recommendedName>
    <alternativeName>
        <fullName evidence="10">Periplasmic folding chaperone</fullName>
    </alternativeName>
</protein>
<dbReference type="InterPro" id="IPR027304">
    <property type="entry name" value="Trigger_fact/SurA_dom_sf"/>
</dbReference>
<comment type="subcellular location">
    <subcellularLocation>
        <location evidence="1">Cell inner membrane</location>
        <topology evidence="1">Single-pass type II membrane protein</topology>
        <orientation evidence="1">Periplasmic side</orientation>
    </subcellularLocation>
</comment>
<comment type="caution">
    <text evidence="14">The sequence shown here is derived from an EMBL/GenBank/DDBJ whole genome shotgun (WGS) entry which is preliminary data.</text>
</comment>
<keyword evidence="4" id="KW-0812">Transmembrane</keyword>
<dbReference type="Gene3D" id="3.10.50.40">
    <property type="match status" value="1"/>
</dbReference>
<evidence type="ECO:0000256" key="10">
    <source>
        <dbReference type="ARBA" id="ARBA00042775"/>
    </source>
</evidence>
<dbReference type="EMBL" id="JADHQD010000014">
    <property type="protein sequence ID" value="MBL6818378.1"/>
    <property type="molecule type" value="Genomic_DNA"/>
</dbReference>
<evidence type="ECO:0000256" key="4">
    <source>
        <dbReference type="ARBA" id="ARBA00022692"/>
    </source>
</evidence>
<evidence type="ECO:0000256" key="2">
    <source>
        <dbReference type="ARBA" id="ARBA00022475"/>
    </source>
</evidence>
<keyword evidence="3" id="KW-0997">Cell inner membrane</keyword>
<keyword evidence="5" id="KW-1133">Transmembrane helix</keyword>
<feature type="domain" description="PpiC" evidence="13">
    <location>
        <begin position="266"/>
        <end position="365"/>
    </location>
</feature>
<organism evidence="14 15">
    <name type="scientific">SAR86 cluster bacterium</name>
    <dbReference type="NCBI Taxonomy" id="2030880"/>
    <lineage>
        <taxon>Bacteria</taxon>
        <taxon>Pseudomonadati</taxon>
        <taxon>Pseudomonadota</taxon>
        <taxon>Gammaproteobacteria</taxon>
        <taxon>SAR86 cluster</taxon>
    </lineage>
</organism>
<evidence type="ECO:0000256" key="7">
    <source>
        <dbReference type="ARBA" id="ARBA00023186"/>
    </source>
</evidence>
<dbReference type="InterPro" id="IPR000297">
    <property type="entry name" value="PPIase_PpiC"/>
</dbReference>
<evidence type="ECO:0000256" key="9">
    <source>
        <dbReference type="ARBA" id="ARBA00040743"/>
    </source>
</evidence>
<dbReference type="PROSITE" id="PS50198">
    <property type="entry name" value="PPIC_PPIASE_2"/>
    <property type="match status" value="1"/>
</dbReference>
<dbReference type="GO" id="GO:0005886">
    <property type="term" value="C:plasma membrane"/>
    <property type="evidence" value="ECO:0007669"/>
    <property type="project" value="UniProtKB-SubCell"/>
</dbReference>
<keyword evidence="11" id="KW-0697">Rotamase</keyword>
<dbReference type="AlphaFoldDB" id="A0A937LIU4"/>
<evidence type="ECO:0000313" key="14">
    <source>
        <dbReference type="EMBL" id="MBL6818378.1"/>
    </source>
</evidence>
<dbReference type="Pfam" id="PF13624">
    <property type="entry name" value="SurA_N_3"/>
    <property type="match status" value="1"/>
</dbReference>
<evidence type="ECO:0000256" key="12">
    <source>
        <dbReference type="SAM" id="Coils"/>
    </source>
</evidence>
<evidence type="ECO:0000256" key="3">
    <source>
        <dbReference type="ARBA" id="ARBA00022519"/>
    </source>
</evidence>
<dbReference type="Proteomes" id="UP000711391">
    <property type="component" value="Unassembled WGS sequence"/>
</dbReference>